<feature type="compositionally biased region" description="Basic and acidic residues" evidence="6">
    <location>
        <begin position="1"/>
        <end position="16"/>
    </location>
</feature>
<gene>
    <name evidence="7" type="primary">mftE</name>
    <name evidence="7" type="ORF">GCM10023169_02670</name>
</gene>
<accession>A0ABP8KV53</accession>
<dbReference type="PANTHER" id="PTHR35005">
    <property type="entry name" value="3-DEHYDRO-SCYLLO-INOSOSE HYDROLASE"/>
    <property type="match status" value="1"/>
</dbReference>
<dbReference type="InterPro" id="IPR003785">
    <property type="entry name" value="Creatininase/forma_Hydrolase"/>
</dbReference>
<dbReference type="Gene3D" id="3.40.50.10310">
    <property type="entry name" value="Creatininase"/>
    <property type="match status" value="1"/>
</dbReference>
<sequence length="270" mass="28453">MAHDSGEPNSSEERGPRQSAGSRQPHRPRQLADRPWPEVSRPVVCLPFGSIEQHGPHLPLDTDTAVATAVAQRLAGRLAAAGTDVVMAPPVAYGSSGEHEHFAGTVSIGRDALEVLLLEYGRSACRWAEKLVIVNGHGGNVDVLTAAVPRLVHEGRDVAWLGCVPEAPDGDDGGAPLDAHAGRVETSLMLHLQPERVHLDRAEPGNTEPLRALLPELRRGGVAGVAANGILGDPRGASAAEGERLLSAMVEAAWRDYVAWTPTASGRLVA</sequence>
<evidence type="ECO:0000313" key="7">
    <source>
        <dbReference type="EMBL" id="GAA4415902.1"/>
    </source>
</evidence>
<comment type="cofactor">
    <cofactor evidence="1">
        <name>Zn(2+)</name>
        <dbReference type="ChEBI" id="CHEBI:29105"/>
    </cofactor>
</comment>
<dbReference type="PANTHER" id="PTHR35005:SF1">
    <property type="entry name" value="2-AMINO-5-FORMYLAMINO-6-RIBOSYLAMINOPYRIMIDIN-4(3H)-ONE 5'-MONOPHOSPHATE DEFORMYLASE"/>
    <property type="match status" value="1"/>
</dbReference>
<evidence type="ECO:0000256" key="2">
    <source>
        <dbReference type="ARBA" id="ARBA00022723"/>
    </source>
</evidence>
<keyword evidence="8" id="KW-1185">Reference proteome</keyword>
<feature type="region of interest" description="Disordered" evidence="6">
    <location>
        <begin position="1"/>
        <end position="36"/>
    </location>
</feature>
<dbReference type="RefSeq" id="WP_345214690.1">
    <property type="nucleotide sequence ID" value="NZ_BAABGN010000001.1"/>
</dbReference>
<comment type="similarity">
    <text evidence="5">Belongs to the creatininase superfamily.</text>
</comment>
<comment type="caution">
    <text evidence="7">The sequence shown here is derived from an EMBL/GenBank/DDBJ whole genome shotgun (WGS) entry which is preliminary data.</text>
</comment>
<keyword evidence="2" id="KW-0479">Metal-binding</keyword>
<dbReference type="EMBL" id="BAABGN010000001">
    <property type="protein sequence ID" value="GAA4415902.1"/>
    <property type="molecule type" value="Genomic_DNA"/>
</dbReference>
<dbReference type="InterPro" id="IPR023871">
    <property type="entry name" value="MftE"/>
</dbReference>
<evidence type="ECO:0000256" key="1">
    <source>
        <dbReference type="ARBA" id="ARBA00001947"/>
    </source>
</evidence>
<dbReference type="InterPro" id="IPR024087">
    <property type="entry name" value="Creatininase-like_sf"/>
</dbReference>
<evidence type="ECO:0000256" key="3">
    <source>
        <dbReference type="ARBA" id="ARBA00022801"/>
    </source>
</evidence>
<keyword evidence="3" id="KW-0378">Hydrolase</keyword>
<dbReference type="SUPFAM" id="SSF102215">
    <property type="entry name" value="Creatininase"/>
    <property type="match status" value="1"/>
</dbReference>
<name>A0ABP8KV53_9MICO</name>
<evidence type="ECO:0000313" key="8">
    <source>
        <dbReference type="Proteomes" id="UP001500622"/>
    </source>
</evidence>
<protein>
    <submittedName>
        <fullName evidence="7">Mycofactocin biosynthesis peptidyl-dipeptidase MftE</fullName>
    </submittedName>
</protein>
<organism evidence="7 8">
    <name type="scientific">Georgenia halophila</name>
    <dbReference type="NCBI Taxonomy" id="620889"/>
    <lineage>
        <taxon>Bacteria</taxon>
        <taxon>Bacillati</taxon>
        <taxon>Actinomycetota</taxon>
        <taxon>Actinomycetes</taxon>
        <taxon>Micrococcales</taxon>
        <taxon>Bogoriellaceae</taxon>
        <taxon>Georgenia</taxon>
    </lineage>
</organism>
<dbReference type="Pfam" id="PF02633">
    <property type="entry name" value="Creatininase"/>
    <property type="match status" value="1"/>
</dbReference>
<evidence type="ECO:0000256" key="5">
    <source>
        <dbReference type="ARBA" id="ARBA00024029"/>
    </source>
</evidence>
<keyword evidence="4" id="KW-0862">Zinc</keyword>
<proteinExistence type="inferred from homology"/>
<reference evidence="8" key="1">
    <citation type="journal article" date="2019" name="Int. J. Syst. Evol. Microbiol.">
        <title>The Global Catalogue of Microorganisms (GCM) 10K type strain sequencing project: providing services to taxonomists for standard genome sequencing and annotation.</title>
        <authorList>
            <consortium name="The Broad Institute Genomics Platform"/>
            <consortium name="The Broad Institute Genome Sequencing Center for Infectious Disease"/>
            <person name="Wu L."/>
            <person name="Ma J."/>
        </authorList>
    </citation>
    <scope>NUCLEOTIDE SEQUENCE [LARGE SCALE GENOMIC DNA]</scope>
    <source>
        <strain evidence="8">JCM 17810</strain>
    </source>
</reference>
<evidence type="ECO:0000256" key="6">
    <source>
        <dbReference type="SAM" id="MobiDB-lite"/>
    </source>
</evidence>
<evidence type="ECO:0000256" key="4">
    <source>
        <dbReference type="ARBA" id="ARBA00022833"/>
    </source>
</evidence>
<dbReference type="Proteomes" id="UP001500622">
    <property type="component" value="Unassembled WGS sequence"/>
</dbReference>
<dbReference type="NCBIfam" id="TIGR03964">
    <property type="entry name" value="mycofact_creat"/>
    <property type="match status" value="1"/>
</dbReference>